<proteinExistence type="predicted"/>
<name>A0A399RP18_9PROT</name>
<keyword evidence="3" id="KW-1185">Reference proteome</keyword>
<evidence type="ECO:0000313" key="2">
    <source>
        <dbReference type="EMBL" id="RIJ31747.1"/>
    </source>
</evidence>
<dbReference type="Pfam" id="PF14110">
    <property type="entry name" value="DUF4282"/>
    <property type="match status" value="1"/>
</dbReference>
<evidence type="ECO:0000256" key="1">
    <source>
        <dbReference type="SAM" id="Phobius"/>
    </source>
</evidence>
<organism evidence="2 3">
    <name type="scientific">Henriciella algicola</name>
    <dbReference type="NCBI Taxonomy" id="1608422"/>
    <lineage>
        <taxon>Bacteria</taxon>
        <taxon>Pseudomonadati</taxon>
        <taxon>Pseudomonadota</taxon>
        <taxon>Alphaproteobacteria</taxon>
        <taxon>Hyphomonadales</taxon>
        <taxon>Hyphomonadaceae</taxon>
        <taxon>Henriciella</taxon>
    </lineage>
</organism>
<keyword evidence="1" id="KW-0472">Membrane</keyword>
<dbReference type="AlphaFoldDB" id="A0A399RP18"/>
<dbReference type="OrthoDB" id="7631244at2"/>
<feature type="transmembrane region" description="Helical" evidence="1">
    <location>
        <begin position="20"/>
        <end position="35"/>
    </location>
</feature>
<reference evidence="2 3" key="1">
    <citation type="submission" date="2018-08" db="EMBL/GenBank/DDBJ databases">
        <title>Henriciella mobilis sp. nov., isolated from seawater.</title>
        <authorList>
            <person name="Cheng H."/>
            <person name="Wu Y.-H."/>
            <person name="Xu X.-W."/>
            <person name="Guo L.-L."/>
        </authorList>
    </citation>
    <scope>NUCLEOTIDE SEQUENCE [LARGE SCALE GENOMIC DNA]</scope>
    <source>
        <strain evidence="2 3">CCUG67844</strain>
    </source>
</reference>
<sequence>MSLMNWLSNFLSFEKPLGELLTRLLFYLFIIFILWRGVETLVFYLTYFGENFGMALWGILKTPVVVIVQLLMLRVFTEAVLAVLRLDKSHEE</sequence>
<dbReference type="Proteomes" id="UP000265845">
    <property type="component" value="Unassembled WGS sequence"/>
</dbReference>
<protein>
    <submittedName>
        <fullName evidence="2">DUF4282 domain-containing protein</fullName>
    </submittedName>
</protein>
<accession>A0A399RP18</accession>
<gene>
    <name evidence="2" type="ORF">D1222_05760</name>
</gene>
<dbReference type="InterPro" id="IPR025557">
    <property type="entry name" value="DUF4282"/>
</dbReference>
<keyword evidence="1" id="KW-0812">Transmembrane</keyword>
<evidence type="ECO:0000313" key="3">
    <source>
        <dbReference type="Proteomes" id="UP000265845"/>
    </source>
</evidence>
<keyword evidence="1" id="KW-1133">Transmembrane helix</keyword>
<dbReference type="EMBL" id="QWGA01000003">
    <property type="protein sequence ID" value="RIJ31747.1"/>
    <property type="molecule type" value="Genomic_DNA"/>
</dbReference>
<comment type="caution">
    <text evidence="2">The sequence shown here is derived from an EMBL/GenBank/DDBJ whole genome shotgun (WGS) entry which is preliminary data.</text>
</comment>